<evidence type="ECO:0000259" key="1">
    <source>
        <dbReference type="Pfam" id="PF01396"/>
    </source>
</evidence>
<dbReference type="Proteomes" id="UP001228690">
    <property type="component" value="Chromosome"/>
</dbReference>
<keyword evidence="4" id="KW-1185">Reference proteome</keyword>
<feature type="domain" description="DNA topoisomerase type IA zn finger" evidence="1">
    <location>
        <begin position="215"/>
        <end position="254"/>
    </location>
</feature>
<reference evidence="3 4" key="1">
    <citation type="submission" date="2023-04" db="EMBL/GenBank/DDBJ databases">
        <title>Spirochaete genome identified in red abalone sample constitutes a novel genus.</title>
        <authorList>
            <person name="Sharma S.P."/>
            <person name="Purcell C.M."/>
            <person name="Hyde J.R."/>
            <person name="Severin A.J."/>
        </authorList>
    </citation>
    <scope>NUCLEOTIDE SEQUENCE [LARGE SCALE GENOMIC DNA]</scope>
    <source>
        <strain evidence="3 4">SP-2023</strain>
    </source>
</reference>
<dbReference type="EMBL" id="CP123443">
    <property type="protein sequence ID" value="WGK68339.1"/>
    <property type="molecule type" value="Genomic_DNA"/>
</dbReference>
<name>A0ABY8MEC9_9SPIO</name>
<proteinExistence type="predicted"/>
<dbReference type="InterPro" id="IPR013498">
    <property type="entry name" value="Topo_IA_Znf"/>
</dbReference>
<dbReference type="Pfam" id="PF08378">
    <property type="entry name" value="NERD"/>
    <property type="match status" value="1"/>
</dbReference>
<organism evidence="3 4">
    <name type="scientific">Candidatus Haliotispira prima</name>
    <dbReference type="NCBI Taxonomy" id="3034016"/>
    <lineage>
        <taxon>Bacteria</taxon>
        <taxon>Pseudomonadati</taxon>
        <taxon>Spirochaetota</taxon>
        <taxon>Spirochaetia</taxon>
        <taxon>Spirochaetales</taxon>
        <taxon>Spirochaetaceae</taxon>
        <taxon>Candidatus Haliotispira</taxon>
    </lineage>
</organism>
<accession>A0ABY8MEC9</accession>
<evidence type="ECO:0000259" key="2">
    <source>
        <dbReference type="Pfam" id="PF08378"/>
    </source>
</evidence>
<protein>
    <submittedName>
        <fullName evidence="3">NERD domain-containing protein</fullName>
    </submittedName>
</protein>
<feature type="domain" description="NERD" evidence="2">
    <location>
        <begin position="35"/>
        <end position="147"/>
    </location>
</feature>
<dbReference type="Pfam" id="PF01396">
    <property type="entry name" value="Zn_ribbon_Top1"/>
    <property type="match status" value="1"/>
</dbReference>
<gene>
    <name evidence="3" type="ORF">P0082_07570</name>
</gene>
<dbReference type="Gene3D" id="3.30.65.10">
    <property type="entry name" value="Bacterial Topoisomerase I, domain 1"/>
    <property type="match status" value="1"/>
</dbReference>
<evidence type="ECO:0000313" key="4">
    <source>
        <dbReference type="Proteomes" id="UP001228690"/>
    </source>
</evidence>
<dbReference type="InterPro" id="IPR011528">
    <property type="entry name" value="NERD"/>
</dbReference>
<sequence>MFVLFLIFLVIFILILSLKKDRQPPLKTHRKLSSKGQQGENITSYNMRVGLDSSQYRQFNNVIIETKNGTTQIDHIVISRFGIFIIETKNLTGWIFGDRNSPKWTQILCHEKYLFQNPLRQTYRQKKTLAWFFNIKESTIHTVICFVGDCEFKTDMPENIQMDDPSGYIKDFNILKIPQGKADYLSEKLNHYINNTEITLSDHIRSLHQRHNSTNICPSCGARLLVRTVKKGPRAGTQFLGCANYLQCRFSRNIE</sequence>
<evidence type="ECO:0000313" key="3">
    <source>
        <dbReference type="EMBL" id="WGK68339.1"/>
    </source>
</evidence>
<dbReference type="RefSeq" id="WP_326926515.1">
    <property type="nucleotide sequence ID" value="NZ_CP123443.1"/>
</dbReference>